<dbReference type="InterPro" id="IPR018689">
    <property type="entry name" value="Imm33_dom"/>
</dbReference>
<dbReference type="Proteomes" id="UP000254060">
    <property type="component" value="Unassembled WGS sequence"/>
</dbReference>
<sequence>MNWYLDDVREMHEAAPYTFYIPSEEVLRQLKVGDFVKLIFTNEEASSDGYRGERMWVKITAIHGNQFEGVLDNEPYYLPIEVGTELSFGMEHICQTEYDEPDGDKWDYYTDTFVIISADVLEREEFHFMLRDEPDEEGDPEWSFLSGYEDDAYLSDTENFLIVSIGVVLNMDDSILPILQQPPLCAYERDEEGTFQEIQDYDWDGYLNG</sequence>
<organism evidence="2 3">
    <name type="scientific">Exiguobacterium aurantiacum</name>
    <dbReference type="NCBI Taxonomy" id="33987"/>
    <lineage>
        <taxon>Bacteria</taxon>
        <taxon>Bacillati</taxon>
        <taxon>Bacillota</taxon>
        <taxon>Bacilli</taxon>
        <taxon>Bacillales</taxon>
        <taxon>Bacillales Family XII. Incertae Sedis</taxon>
        <taxon>Exiguobacterium</taxon>
    </lineage>
</organism>
<evidence type="ECO:0000259" key="1">
    <source>
        <dbReference type="Pfam" id="PF09951"/>
    </source>
</evidence>
<evidence type="ECO:0000313" key="2">
    <source>
        <dbReference type="EMBL" id="STO09578.1"/>
    </source>
</evidence>
<gene>
    <name evidence="2" type="ORF">NCTC13163_03016</name>
</gene>
<dbReference type="AlphaFoldDB" id="A0A377FXV5"/>
<name>A0A377FXV5_9BACL</name>
<dbReference type="PANTHER" id="PTHR38743:SF2">
    <property type="entry name" value="DUF2185 DOMAIN-CONTAINING PROTEIN"/>
    <property type="match status" value="1"/>
</dbReference>
<proteinExistence type="predicted"/>
<reference evidence="2 3" key="1">
    <citation type="submission" date="2018-06" db="EMBL/GenBank/DDBJ databases">
        <authorList>
            <consortium name="Pathogen Informatics"/>
            <person name="Doyle S."/>
        </authorList>
    </citation>
    <scope>NUCLEOTIDE SEQUENCE [LARGE SCALE GENOMIC DNA]</scope>
    <source>
        <strain evidence="2 3">NCTC13163</strain>
    </source>
</reference>
<dbReference type="OrthoDB" id="4827574at2"/>
<protein>
    <submittedName>
        <fullName evidence="2">Protein of uncharacterized function (DUF2185)</fullName>
    </submittedName>
</protein>
<dbReference type="RefSeq" id="WP_029333946.1">
    <property type="nucleotide sequence ID" value="NZ_UGGP01000001.1"/>
</dbReference>
<evidence type="ECO:0000313" key="3">
    <source>
        <dbReference type="Proteomes" id="UP000254060"/>
    </source>
</evidence>
<dbReference type="EMBL" id="UGGP01000001">
    <property type="protein sequence ID" value="STO09578.1"/>
    <property type="molecule type" value="Genomic_DNA"/>
</dbReference>
<dbReference type="Pfam" id="PF09951">
    <property type="entry name" value="Imm33"/>
    <property type="match status" value="1"/>
</dbReference>
<accession>A0A377FXV5</accession>
<dbReference type="PANTHER" id="PTHR38743">
    <property type="entry name" value="SIMILAR TO GLYOXYLASE I FAMILY PROTEIN"/>
    <property type="match status" value="1"/>
</dbReference>
<feature type="domain" description="Immunity protein Imm33" evidence="1">
    <location>
        <begin position="114"/>
        <end position="199"/>
    </location>
</feature>